<organism evidence="2 3">
    <name type="scientific">Mytilus coruscus</name>
    <name type="common">Sea mussel</name>
    <dbReference type="NCBI Taxonomy" id="42192"/>
    <lineage>
        <taxon>Eukaryota</taxon>
        <taxon>Metazoa</taxon>
        <taxon>Spiralia</taxon>
        <taxon>Lophotrochozoa</taxon>
        <taxon>Mollusca</taxon>
        <taxon>Bivalvia</taxon>
        <taxon>Autobranchia</taxon>
        <taxon>Pteriomorphia</taxon>
        <taxon>Mytilida</taxon>
        <taxon>Mytiloidea</taxon>
        <taxon>Mytilidae</taxon>
        <taxon>Mytilinae</taxon>
        <taxon>Mytilus</taxon>
    </lineage>
</organism>
<protein>
    <recommendedName>
        <fullName evidence="1">DUF7869 domain-containing protein</fullName>
    </recommendedName>
</protein>
<dbReference type="Proteomes" id="UP000507470">
    <property type="component" value="Unassembled WGS sequence"/>
</dbReference>
<accession>A0A6J8CQQ9</accession>
<gene>
    <name evidence="2" type="ORF">MCOR_31704</name>
</gene>
<evidence type="ECO:0000313" key="2">
    <source>
        <dbReference type="EMBL" id="CAC5397250.1"/>
    </source>
</evidence>
<keyword evidence="3" id="KW-1185">Reference proteome</keyword>
<dbReference type="Pfam" id="PF25273">
    <property type="entry name" value="DUF7869"/>
    <property type="match status" value="1"/>
</dbReference>
<feature type="domain" description="DUF7869" evidence="1">
    <location>
        <begin position="519"/>
        <end position="701"/>
    </location>
</feature>
<dbReference type="OrthoDB" id="410478at2759"/>
<sequence>MLVISDAVCSDSEDETEKGQVLKTYSRLNPTVNAVFSPINFDQNNDSSFDSVVSNDYLGISLNMSSRSQILGISLENQIESEPLGMSFETASEYSVHSPGTCQISVFNSSSQIQLFDGDSEFSLNEETLAETAHMKNTAHYVTSTPVKQTSEAYTPDSVYFFSSSPVTPISNSLKSKNVDKIDNSTLSQPETDVDSMSLGVVPLNSSSNISEPTNSNIDCDMLADIRGIIPIKTSKEVRLIDSGSRDKILSKHTRTTQILKVLKEDCCMDNCMQSFKCHDIKSMRRKYWSKNPTERSQWLSDKLMEQANVDKSIRFLTERGIFVCQTAFIKIFNINKSVYYRKRRLFKQNFIAFSSITFRQRTTKYLTAMNWFEDYVTFHGDRMPHVNIVYLPYRTRKYVIFKQYRHEINSAVKRSTFYRMWTASFPHVKIKEINSFSKCTKCSSLERRLEKTTNPQIREKLLQMRQDHNTRQMAERKYYYRKRDLAKAHPTRYLSLIIDGMDQSKTNLPHFVGRTAKSVNPGNQLTTHITGILAHGQQAFFRFLDWCQYPHDSNLTMNLLLGIIYKIAAMSGGKLPPILYIQADNCWRENKNKYVLSFCELLVHMKVFQEVHLSFLYVGHTHEDIDAGFSKIADSLRRNDAETIPELLDLLPNPSNLIWQYDIRNWLEPFIADVRKHTKPLHYKFTMEEVSNKIKLCYKSNQAGPWKISSSGMFMFNDKGQVELPKGVPKLSAPVFDKISVEKIESGINDWKCLFTDQIENHQFNWWKSRVNYMKKLRDDNQFMKREIIQKAVWYLDKLPKIRVTSDCLDDNNPPKEIEDMINQELIEHEVSTK</sequence>
<dbReference type="InterPro" id="IPR057191">
    <property type="entry name" value="DUF7869"/>
</dbReference>
<dbReference type="PANTHER" id="PTHR33153">
    <property type="entry name" value="MYND-TYPE DOMAIN-CONTAINING PROTEIN"/>
    <property type="match status" value="1"/>
</dbReference>
<name>A0A6J8CQQ9_MYTCO</name>
<proteinExistence type="predicted"/>
<evidence type="ECO:0000313" key="3">
    <source>
        <dbReference type="Proteomes" id="UP000507470"/>
    </source>
</evidence>
<dbReference type="EMBL" id="CACVKT020005672">
    <property type="protein sequence ID" value="CAC5397250.1"/>
    <property type="molecule type" value="Genomic_DNA"/>
</dbReference>
<reference evidence="2 3" key="1">
    <citation type="submission" date="2020-06" db="EMBL/GenBank/DDBJ databases">
        <authorList>
            <person name="Li R."/>
            <person name="Bekaert M."/>
        </authorList>
    </citation>
    <scope>NUCLEOTIDE SEQUENCE [LARGE SCALE GENOMIC DNA]</scope>
    <source>
        <strain evidence="3">wild</strain>
    </source>
</reference>
<dbReference type="AlphaFoldDB" id="A0A6J8CQQ9"/>
<evidence type="ECO:0000259" key="1">
    <source>
        <dbReference type="Pfam" id="PF25273"/>
    </source>
</evidence>
<dbReference type="PANTHER" id="PTHR33153:SF3">
    <property type="entry name" value="TRAFFICKING PROTEIN PARTICLE COMPLEX SUBUNIT 11 DOMAIN-CONTAINING PROTEIN"/>
    <property type="match status" value="1"/>
</dbReference>